<reference evidence="1 2" key="1">
    <citation type="submission" date="2020-08" db="EMBL/GenBank/DDBJ databases">
        <title>A Genomic Blueprint of the Chicken Gut Microbiome.</title>
        <authorList>
            <person name="Gilroy R."/>
            <person name="Ravi A."/>
            <person name="Getino M."/>
            <person name="Pursley I."/>
            <person name="Horton D.L."/>
            <person name="Alikhan N.-F."/>
            <person name="Baker D."/>
            <person name="Gharbi K."/>
            <person name="Hall N."/>
            <person name="Watson M."/>
            <person name="Adriaenssens E.M."/>
            <person name="Foster-Nyarko E."/>
            <person name="Jarju S."/>
            <person name="Secka A."/>
            <person name="Antonio M."/>
            <person name="Oren A."/>
            <person name="Chaudhuri R."/>
            <person name="La Ragione R.M."/>
            <person name="Hildebrand F."/>
            <person name="Pallen M.J."/>
        </authorList>
    </citation>
    <scope>NUCLEOTIDE SEQUENCE [LARGE SCALE GENOMIC DNA]</scope>
    <source>
        <strain evidence="1 2">Sa3CUN1</strain>
    </source>
</reference>
<dbReference type="RefSeq" id="WP_191749607.1">
    <property type="nucleotide sequence ID" value="NZ_JACSQZ010000018.1"/>
</dbReference>
<organism evidence="1 2">
    <name type="scientific">Clostridium gallinarum</name>
    <dbReference type="NCBI Taxonomy" id="2762246"/>
    <lineage>
        <taxon>Bacteria</taxon>
        <taxon>Bacillati</taxon>
        <taxon>Bacillota</taxon>
        <taxon>Clostridia</taxon>
        <taxon>Eubacteriales</taxon>
        <taxon>Clostridiaceae</taxon>
        <taxon>Clostridium</taxon>
    </lineage>
</organism>
<proteinExistence type="predicted"/>
<evidence type="ECO:0008006" key="3">
    <source>
        <dbReference type="Google" id="ProtNLM"/>
    </source>
</evidence>
<evidence type="ECO:0000313" key="2">
    <source>
        <dbReference type="Proteomes" id="UP000640335"/>
    </source>
</evidence>
<accession>A0ABR8Q336</accession>
<name>A0ABR8Q336_9CLOT</name>
<dbReference type="Proteomes" id="UP000640335">
    <property type="component" value="Unassembled WGS sequence"/>
</dbReference>
<dbReference type="EMBL" id="JACSQZ010000018">
    <property type="protein sequence ID" value="MBD7914841.1"/>
    <property type="molecule type" value="Genomic_DNA"/>
</dbReference>
<protein>
    <recommendedName>
        <fullName evidence="3">Spo0E like sporulation regulatory protein</fullName>
    </recommendedName>
</protein>
<comment type="caution">
    <text evidence="1">The sequence shown here is derived from an EMBL/GenBank/DDBJ whole genome shotgun (WGS) entry which is preliminary data.</text>
</comment>
<sequence>MSNKDFLEEKFIELNKLKSMILTYPEEYKENLVDVMEKVCDQIDEYLRKNI</sequence>
<evidence type="ECO:0000313" key="1">
    <source>
        <dbReference type="EMBL" id="MBD7914841.1"/>
    </source>
</evidence>
<gene>
    <name evidence="1" type="ORF">H9660_06750</name>
</gene>
<keyword evidence="2" id="KW-1185">Reference proteome</keyword>